<feature type="compositionally biased region" description="Low complexity" evidence="2">
    <location>
        <begin position="243"/>
        <end position="267"/>
    </location>
</feature>
<evidence type="ECO:0000256" key="1">
    <source>
        <dbReference type="SAM" id="Coils"/>
    </source>
</evidence>
<protein>
    <submittedName>
        <fullName evidence="4">AAA family ATPase</fullName>
    </submittedName>
</protein>
<feature type="coiled-coil region" evidence="1">
    <location>
        <begin position="761"/>
        <end position="788"/>
    </location>
</feature>
<feature type="coiled-coil region" evidence="1">
    <location>
        <begin position="498"/>
        <end position="532"/>
    </location>
</feature>
<dbReference type="RefSeq" id="WP_269817572.1">
    <property type="nucleotide sequence ID" value="NZ_CP114976.1"/>
</dbReference>
<dbReference type="InterPro" id="IPR038729">
    <property type="entry name" value="Rad50/SbcC_AAA"/>
</dbReference>
<feature type="compositionally biased region" description="Basic and acidic residues" evidence="2">
    <location>
        <begin position="268"/>
        <end position="277"/>
    </location>
</feature>
<dbReference type="Pfam" id="PF13476">
    <property type="entry name" value="AAA_23"/>
    <property type="match status" value="1"/>
</dbReference>
<dbReference type="EMBL" id="CP114976">
    <property type="protein sequence ID" value="WBE24629.1"/>
    <property type="molecule type" value="Genomic_DNA"/>
</dbReference>
<feature type="coiled-coil region" evidence="1">
    <location>
        <begin position="817"/>
        <end position="851"/>
    </location>
</feature>
<dbReference type="SUPFAM" id="SSF57997">
    <property type="entry name" value="Tropomyosin"/>
    <property type="match status" value="1"/>
</dbReference>
<keyword evidence="5" id="KW-1185">Reference proteome</keyword>
<evidence type="ECO:0000313" key="4">
    <source>
        <dbReference type="EMBL" id="WBE24629.1"/>
    </source>
</evidence>
<dbReference type="InterPro" id="IPR027417">
    <property type="entry name" value="P-loop_NTPase"/>
</dbReference>
<dbReference type="Gene3D" id="3.40.50.300">
    <property type="entry name" value="P-loop containing nucleotide triphosphate hydrolases"/>
    <property type="match status" value="2"/>
</dbReference>
<dbReference type="PANTHER" id="PTHR32114:SF2">
    <property type="entry name" value="ABC TRANSPORTER ABCH.3"/>
    <property type="match status" value="1"/>
</dbReference>
<gene>
    <name evidence="4" type="ORF">O6P33_09660</name>
</gene>
<reference evidence="4 5" key="1">
    <citation type="submission" date="2022-12" db="EMBL/GenBank/DDBJ databases">
        <title>Coexistence and Characterization of a Novel Tigecycline Resistance gene tet(X) variant and blaNDM-1 in a Pseudomonas caeni Isolate of Chicken Origin.</title>
        <authorList>
            <person name="Lu X."/>
            <person name="Zhang L."/>
            <person name="Li R."/>
            <person name="Wang Z."/>
        </authorList>
    </citation>
    <scope>NUCLEOTIDE SEQUENCE [LARGE SCALE GENOMIC DNA]</scope>
    <source>
        <strain evidence="4 5">CE14</strain>
    </source>
</reference>
<feature type="coiled-coil region" evidence="1">
    <location>
        <begin position="620"/>
        <end position="731"/>
    </location>
</feature>
<accession>A0AAE9VRX9</accession>
<sequence length="1141" mass="128491">MKILSIRLKNINALKGEWKIDFTQEPFNGSSLFAITGPTGAGKTTLLDAICLALYSRTPRMSSISKNSNELMTRHTADCLVEVEFAVKDQGYRAFWSQRRARDKADGALQDAKTELAHLDGRIITDKLSEKPKEVERLTGLDFQRFTQSMMLAQGGFAAFLEANANDRAGLLEQLTGTEIYGDISKQVYDTQKEQRHRLETLSSRAEGLQLLSAEELSYTQAQLSAAEQQAKALKQQQEDLHQQQQWRSSLDQAQANQSQAQLQLHSAEAKQQDHSADLQRLAEHAPAALLQPDYKALLAAEQAAQHSQQQLDRAQEKQRAAQQEVEQCSWQRYQYAEQAVQQVSEQLQSVQAAEQQLLAQRQLNAQHGQLAQHLSAWRNGFALLSRQQLAINNSHTEQHKLTAAIAKFSADLAKQHEIYQQQEQALKPLEQAWQTQQQALEQVLEQRTVSAWQEQLSQLHGHSQYYQWLLQGYSSERAKQTALAERAEHVRVLSGHITEQETLRDNLRAAYKSLNEQVKDKEQLLAQERRIAGLEAYRAQLQADEPCPLCGALEHPAVSAYQALDVSHTEQALAAKQAEREQLREQGVACAEQLAKLSSEQAQLLKQQAADELELQTILAEKERNLSALDLAANLAEADFNSAMADFKQRMADCQQRLNAIAQAQENLAGSEQQYRQAEQALRELQQQISTVDSNLKLQQQQEADLIKRSAALQDEWQEQQEQLEQQLKALGYSVPQDSAQWLQAREQEAQQWQHGETQLKEFTLKINALQAELRSAEKEQQAAHSHWQALNISPGQPPAVSSDIAQALAASHAQLQRSESQLAQLHGQVQTLTERLKEAQTSYLTLQTEWQARLAQSEFADEQAFLQALLPEQHAQQLHSLKQELDTQLHDARTLLVAASAQIELLNSAPQTQLSSADLAEQRTALESQLSELNRQLGTLEHRLKSDADNREAQKNLLHSIEQQRQRYDHWQQLNSLIGSADGSKYRKFVQGLTLDHLVSLANQQLAVLHNRYQLSRREQGELEIEIIDTWQGDTQRDTRTLSGGESFLVSLALALALSELVSQKTRIDSLFLDEGFGTLDNETLEMALLTLDNLNAEGKTIGIISHVEALKERIPVQIKVRKGAGMGYSSLDECYRVN</sequence>
<evidence type="ECO:0000313" key="5">
    <source>
        <dbReference type="Proteomes" id="UP001212189"/>
    </source>
</evidence>
<dbReference type="GO" id="GO:0016887">
    <property type="term" value="F:ATP hydrolysis activity"/>
    <property type="evidence" value="ECO:0007669"/>
    <property type="project" value="InterPro"/>
</dbReference>
<proteinExistence type="predicted"/>
<dbReference type="Pfam" id="PF13558">
    <property type="entry name" value="SbcC_Walker_B"/>
    <property type="match status" value="1"/>
</dbReference>
<dbReference type="Proteomes" id="UP001212189">
    <property type="component" value="Chromosome"/>
</dbReference>
<dbReference type="AlphaFoldDB" id="A0AAE9VRX9"/>
<evidence type="ECO:0000256" key="2">
    <source>
        <dbReference type="SAM" id="MobiDB-lite"/>
    </source>
</evidence>
<feature type="coiled-coil region" evidence="1">
    <location>
        <begin position="298"/>
        <end position="361"/>
    </location>
</feature>
<dbReference type="NCBIfam" id="NF007600">
    <property type="entry name" value="PRK10246.1"/>
    <property type="match status" value="1"/>
</dbReference>
<feature type="domain" description="Rad50/SbcC-type AAA" evidence="3">
    <location>
        <begin position="5"/>
        <end position="245"/>
    </location>
</feature>
<evidence type="ECO:0000259" key="3">
    <source>
        <dbReference type="Pfam" id="PF13476"/>
    </source>
</evidence>
<feature type="coiled-coil region" evidence="1">
    <location>
        <begin position="918"/>
        <end position="952"/>
    </location>
</feature>
<dbReference type="PANTHER" id="PTHR32114">
    <property type="entry name" value="ABC TRANSPORTER ABCH.3"/>
    <property type="match status" value="1"/>
</dbReference>
<dbReference type="SUPFAM" id="SSF52540">
    <property type="entry name" value="P-loop containing nucleoside triphosphate hydrolases"/>
    <property type="match status" value="1"/>
</dbReference>
<organism evidence="4 5">
    <name type="scientific">Denitrificimonas caeni</name>
    <dbReference type="NCBI Taxonomy" id="521720"/>
    <lineage>
        <taxon>Bacteria</taxon>
        <taxon>Pseudomonadati</taxon>
        <taxon>Pseudomonadota</taxon>
        <taxon>Gammaproteobacteria</taxon>
        <taxon>Pseudomonadales</taxon>
        <taxon>Pseudomonadaceae</taxon>
        <taxon>Denitrificimonas</taxon>
    </lineage>
</organism>
<dbReference type="GO" id="GO:0006302">
    <property type="term" value="P:double-strand break repair"/>
    <property type="evidence" value="ECO:0007669"/>
    <property type="project" value="InterPro"/>
</dbReference>
<dbReference type="KEGG" id="dce:O6P33_09660"/>
<name>A0AAE9VRX9_9GAMM</name>
<keyword evidence="1" id="KW-0175">Coiled coil</keyword>
<feature type="region of interest" description="Disordered" evidence="2">
    <location>
        <begin position="235"/>
        <end position="277"/>
    </location>
</feature>